<keyword evidence="2" id="KW-1185">Reference proteome</keyword>
<dbReference type="EMBL" id="JACIEP010000009">
    <property type="protein sequence ID" value="MBB4036758.1"/>
    <property type="molecule type" value="Genomic_DNA"/>
</dbReference>
<evidence type="ECO:0000313" key="1">
    <source>
        <dbReference type="EMBL" id="MBB4036758.1"/>
    </source>
</evidence>
<evidence type="ECO:0008006" key="3">
    <source>
        <dbReference type="Google" id="ProtNLM"/>
    </source>
</evidence>
<reference evidence="1 2" key="1">
    <citation type="submission" date="2020-08" db="EMBL/GenBank/DDBJ databases">
        <title>Genomic Encyclopedia of Type Strains, Phase IV (KMG-IV): sequencing the most valuable type-strain genomes for metagenomic binning, comparative biology and taxonomic classification.</title>
        <authorList>
            <person name="Goeker M."/>
        </authorList>
    </citation>
    <scope>NUCLEOTIDE SEQUENCE [LARGE SCALE GENOMIC DNA]</scope>
    <source>
        <strain evidence="1 2">DSM 104969</strain>
    </source>
</reference>
<dbReference type="RefSeq" id="WP_183307654.1">
    <property type="nucleotide sequence ID" value="NZ_JACIEP010000009.1"/>
</dbReference>
<gene>
    <name evidence="1" type="ORF">GGR21_002671</name>
</gene>
<accession>A0A840CRI1</accession>
<name>A0A840CRI1_9BACT</name>
<protein>
    <recommendedName>
        <fullName evidence="3">Methyltransferase domain-containing protein</fullName>
    </recommendedName>
</protein>
<organism evidence="1 2">
    <name type="scientific">Dysgonomonas hofstadii</name>
    <dbReference type="NCBI Taxonomy" id="637886"/>
    <lineage>
        <taxon>Bacteria</taxon>
        <taxon>Pseudomonadati</taxon>
        <taxon>Bacteroidota</taxon>
        <taxon>Bacteroidia</taxon>
        <taxon>Bacteroidales</taxon>
        <taxon>Dysgonomonadaceae</taxon>
        <taxon>Dysgonomonas</taxon>
    </lineage>
</organism>
<dbReference type="Pfam" id="PF13489">
    <property type="entry name" value="Methyltransf_23"/>
    <property type="match status" value="1"/>
</dbReference>
<dbReference type="InterPro" id="IPR029063">
    <property type="entry name" value="SAM-dependent_MTases_sf"/>
</dbReference>
<dbReference type="Gene3D" id="3.40.50.150">
    <property type="entry name" value="Vaccinia Virus protein VP39"/>
    <property type="match status" value="1"/>
</dbReference>
<dbReference type="SUPFAM" id="SSF53335">
    <property type="entry name" value="S-adenosyl-L-methionine-dependent methyltransferases"/>
    <property type="match status" value="1"/>
</dbReference>
<sequence>MKCLICNSDMEYYFSKTYTGEPFATYMKDIGTVNYCKCKNCGFVFSETHSKLPSQLWEKLNLEYHHYSEMMKARRDPDRPANPSPYFQQAATINLLIKNDIIDPSPMLDFAGGYGTLSKLLQKYFGQKLYIYDPYVRQESSDYIATEDLKKYKVVVNSAMFEHIINRDTLDQLNSLVDSDGCLIIHTLVCERIPADPDWFYLKPPVHCAFHTNKSMEILMEQWGYASSIYCPVSKTWVLLKKERKNLSEKIEAVNVELQQDYLIYKKGFIDYWKGF</sequence>
<proteinExistence type="predicted"/>
<dbReference type="AlphaFoldDB" id="A0A840CRI1"/>
<dbReference type="Proteomes" id="UP000555103">
    <property type="component" value="Unassembled WGS sequence"/>
</dbReference>
<comment type="caution">
    <text evidence="1">The sequence shown here is derived from an EMBL/GenBank/DDBJ whole genome shotgun (WGS) entry which is preliminary data.</text>
</comment>
<evidence type="ECO:0000313" key="2">
    <source>
        <dbReference type="Proteomes" id="UP000555103"/>
    </source>
</evidence>